<evidence type="ECO:0000256" key="4">
    <source>
        <dbReference type="ARBA" id="ARBA00022989"/>
    </source>
</evidence>
<sequence length="199" mass="21553">MASPSWNNPPPGYDYPGGYGYGGYGHPAGAPYGSPAAASQPLAEYGTRVCAYLLDCVFMLILMVVTSVLALGATMGLFYVLWPESFAGTGDEAMIPIIVSVIVMYPVMFGTAFCYRWIPHGRSGQTWGKRIMGIRLVKLETGQPPGLGSSFVRELLFQLLNMATCGAGNLLDLLWPLWDEPNRQTLHDKAVSTVVVAVR</sequence>
<keyword evidence="9" id="KW-1185">Reference proteome</keyword>
<comment type="caution">
    <text evidence="8">The sequence shown here is derived from an EMBL/GenBank/DDBJ whole genome shotgun (WGS) entry which is preliminary data.</text>
</comment>
<feature type="transmembrane region" description="Helical" evidence="6">
    <location>
        <begin position="94"/>
        <end position="115"/>
    </location>
</feature>
<keyword evidence="3 6" id="KW-0812">Transmembrane</keyword>
<protein>
    <submittedName>
        <fullName evidence="8">Putative RDD family membrane protein YckC</fullName>
    </submittedName>
</protein>
<keyword evidence="4 6" id="KW-1133">Transmembrane helix</keyword>
<proteinExistence type="predicted"/>
<dbReference type="GO" id="GO:0005886">
    <property type="term" value="C:plasma membrane"/>
    <property type="evidence" value="ECO:0007669"/>
    <property type="project" value="UniProtKB-SubCell"/>
</dbReference>
<accession>A0A543NM37</accession>
<dbReference type="AlphaFoldDB" id="A0A543NM37"/>
<evidence type="ECO:0000256" key="2">
    <source>
        <dbReference type="ARBA" id="ARBA00022475"/>
    </source>
</evidence>
<evidence type="ECO:0000259" key="7">
    <source>
        <dbReference type="Pfam" id="PF06271"/>
    </source>
</evidence>
<keyword evidence="2" id="KW-1003">Cell membrane</keyword>
<dbReference type="Pfam" id="PF06271">
    <property type="entry name" value="RDD"/>
    <property type="match status" value="1"/>
</dbReference>
<dbReference type="OrthoDB" id="9774993at2"/>
<evidence type="ECO:0000256" key="3">
    <source>
        <dbReference type="ARBA" id="ARBA00022692"/>
    </source>
</evidence>
<feature type="domain" description="RDD" evidence="7">
    <location>
        <begin position="43"/>
        <end position="190"/>
    </location>
</feature>
<keyword evidence="5 6" id="KW-0472">Membrane</keyword>
<evidence type="ECO:0000256" key="1">
    <source>
        <dbReference type="ARBA" id="ARBA00004651"/>
    </source>
</evidence>
<name>A0A543NM37_9ACTN</name>
<evidence type="ECO:0000313" key="9">
    <source>
        <dbReference type="Proteomes" id="UP000317422"/>
    </source>
</evidence>
<gene>
    <name evidence="8" type="ORF">FHX37_2884</name>
</gene>
<dbReference type="RefSeq" id="WP_141924339.1">
    <property type="nucleotide sequence ID" value="NZ_VFQC01000001.1"/>
</dbReference>
<reference evidence="8 9" key="1">
    <citation type="submission" date="2019-06" db="EMBL/GenBank/DDBJ databases">
        <title>Sequencing the genomes of 1000 actinobacteria strains.</title>
        <authorList>
            <person name="Klenk H.-P."/>
        </authorList>
    </citation>
    <scope>NUCLEOTIDE SEQUENCE [LARGE SCALE GENOMIC DNA]</scope>
    <source>
        <strain evidence="8 9">DSM 45015</strain>
    </source>
</reference>
<evidence type="ECO:0000256" key="5">
    <source>
        <dbReference type="ARBA" id="ARBA00023136"/>
    </source>
</evidence>
<evidence type="ECO:0000313" key="8">
    <source>
        <dbReference type="EMBL" id="TQN32896.1"/>
    </source>
</evidence>
<dbReference type="Proteomes" id="UP000317422">
    <property type="component" value="Unassembled WGS sequence"/>
</dbReference>
<dbReference type="PANTHER" id="PTHR36115">
    <property type="entry name" value="PROLINE-RICH ANTIGEN HOMOLOG-RELATED"/>
    <property type="match status" value="1"/>
</dbReference>
<dbReference type="InterPro" id="IPR051791">
    <property type="entry name" value="Pra-immunoreactive"/>
</dbReference>
<evidence type="ECO:0000256" key="6">
    <source>
        <dbReference type="SAM" id="Phobius"/>
    </source>
</evidence>
<organism evidence="8 9">
    <name type="scientific">Haloactinospora alba</name>
    <dbReference type="NCBI Taxonomy" id="405555"/>
    <lineage>
        <taxon>Bacteria</taxon>
        <taxon>Bacillati</taxon>
        <taxon>Actinomycetota</taxon>
        <taxon>Actinomycetes</taxon>
        <taxon>Streptosporangiales</taxon>
        <taxon>Nocardiopsidaceae</taxon>
        <taxon>Haloactinospora</taxon>
    </lineage>
</organism>
<dbReference type="InterPro" id="IPR010432">
    <property type="entry name" value="RDD"/>
</dbReference>
<dbReference type="EMBL" id="VFQC01000001">
    <property type="protein sequence ID" value="TQN32896.1"/>
    <property type="molecule type" value="Genomic_DNA"/>
</dbReference>
<feature type="transmembrane region" description="Helical" evidence="6">
    <location>
        <begin position="57"/>
        <end position="82"/>
    </location>
</feature>
<comment type="subcellular location">
    <subcellularLocation>
        <location evidence="1">Cell membrane</location>
        <topology evidence="1">Multi-pass membrane protein</topology>
    </subcellularLocation>
</comment>
<dbReference type="PANTHER" id="PTHR36115:SF6">
    <property type="entry name" value="PROLINE-RICH ANTIGEN HOMOLOG"/>
    <property type="match status" value="1"/>
</dbReference>